<keyword evidence="5" id="KW-1185">Reference proteome</keyword>
<keyword evidence="2" id="KW-0238">DNA-binding</keyword>
<organism evidence="4 5">
    <name type="scientific">Candidatus Magnetominusculus xianensis</name>
    <dbReference type="NCBI Taxonomy" id="1748249"/>
    <lineage>
        <taxon>Bacteria</taxon>
        <taxon>Pseudomonadati</taxon>
        <taxon>Nitrospirota</taxon>
        <taxon>Nitrospiria</taxon>
        <taxon>Nitrospirales</taxon>
        <taxon>Nitrospiraceae</taxon>
        <taxon>Candidatus Magnetominusculus</taxon>
    </lineage>
</organism>
<accession>A0ABR5SDL3</accession>
<reference evidence="4 5" key="1">
    <citation type="submission" date="2015-11" db="EMBL/GenBank/DDBJ databases">
        <authorList>
            <person name="Lin W."/>
        </authorList>
    </citation>
    <scope>NUCLEOTIDE SEQUENCE [LARGE SCALE GENOMIC DNA]</scope>
    <source>
        <strain evidence="4 5">HCH-1</strain>
    </source>
</reference>
<dbReference type="EMBL" id="LNQR01000102">
    <property type="protein sequence ID" value="KWT79705.1"/>
    <property type="molecule type" value="Genomic_DNA"/>
</dbReference>
<proteinExistence type="predicted"/>
<dbReference type="InterPro" id="IPR040988">
    <property type="entry name" value="DUF5618"/>
</dbReference>
<dbReference type="InterPro" id="IPR044068">
    <property type="entry name" value="CB"/>
</dbReference>
<evidence type="ECO:0000256" key="2">
    <source>
        <dbReference type="PROSITE-ProRule" id="PRU01248"/>
    </source>
</evidence>
<evidence type="ECO:0000313" key="4">
    <source>
        <dbReference type="EMBL" id="KWT79705.1"/>
    </source>
</evidence>
<keyword evidence="1" id="KW-0229">DNA integration</keyword>
<dbReference type="PROSITE" id="PS51900">
    <property type="entry name" value="CB"/>
    <property type="match status" value="1"/>
</dbReference>
<evidence type="ECO:0000259" key="3">
    <source>
        <dbReference type="PROSITE" id="PS51900"/>
    </source>
</evidence>
<sequence length="135" mass="15522">MLNPPCYNKSMPQEAMRYIENAKETLKKSPIEDNLYTDDKYVKSACGIAYLGVLKAIDTYLLLHGLEKKKLPKKVEEYRKSIKSFASQHNGKLLRQFEDIYDELHIAGYYRGMLHSVSTVKGAINTAKDFIERLS</sequence>
<dbReference type="Gene3D" id="1.20.120.330">
    <property type="entry name" value="Nucleotidyltransferases domain 2"/>
    <property type="match status" value="1"/>
</dbReference>
<feature type="domain" description="Core-binding (CB)" evidence="3">
    <location>
        <begin position="51"/>
        <end position="135"/>
    </location>
</feature>
<dbReference type="Pfam" id="PF18498">
    <property type="entry name" value="DUF5618"/>
    <property type="match status" value="1"/>
</dbReference>
<dbReference type="Proteomes" id="UP000060487">
    <property type="component" value="Unassembled WGS sequence"/>
</dbReference>
<protein>
    <recommendedName>
        <fullName evidence="3">Core-binding (CB) domain-containing protein</fullName>
    </recommendedName>
</protein>
<evidence type="ECO:0000313" key="5">
    <source>
        <dbReference type="Proteomes" id="UP000060487"/>
    </source>
</evidence>
<evidence type="ECO:0000256" key="1">
    <source>
        <dbReference type="ARBA" id="ARBA00022908"/>
    </source>
</evidence>
<gene>
    <name evidence="4" type="ORF">ASN18_2678</name>
</gene>
<comment type="caution">
    <text evidence="4">The sequence shown here is derived from an EMBL/GenBank/DDBJ whole genome shotgun (WGS) entry which is preliminary data.</text>
</comment>
<name>A0ABR5SDL3_9BACT</name>